<dbReference type="EMBL" id="WIUZ02000001">
    <property type="protein sequence ID" value="KAF9792072.1"/>
    <property type="molecule type" value="Genomic_DNA"/>
</dbReference>
<dbReference type="InterPro" id="IPR001810">
    <property type="entry name" value="F-box_dom"/>
</dbReference>
<dbReference type="SUPFAM" id="SSF52047">
    <property type="entry name" value="RNI-like"/>
    <property type="match status" value="1"/>
</dbReference>
<comment type="caution">
    <text evidence="2">The sequence shown here is derived from an EMBL/GenBank/DDBJ whole genome shotgun (WGS) entry which is preliminary data.</text>
</comment>
<evidence type="ECO:0000313" key="2">
    <source>
        <dbReference type="EMBL" id="KAF9792072.1"/>
    </source>
</evidence>
<organism evidence="2 3">
    <name type="scientific">Thelephora terrestris</name>
    <dbReference type="NCBI Taxonomy" id="56493"/>
    <lineage>
        <taxon>Eukaryota</taxon>
        <taxon>Fungi</taxon>
        <taxon>Dikarya</taxon>
        <taxon>Basidiomycota</taxon>
        <taxon>Agaricomycotina</taxon>
        <taxon>Agaricomycetes</taxon>
        <taxon>Thelephorales</taxon>
        <taxon>Thelephoraceae</taxon>
        <taxon>Thelephora</taxon>
    </lineage>
</organism>
<accession>A0A9P6HQL1</accession>
<evidence type="ECO:0000313" key="3">
    <source>
        <dbReference type="Proteomes" id="UP000736335"/>
    </source>
</evidence>
<dbReference type="Gene3D" id="1.20.1280.50">
    <property type="match status" value="1"/>
</dbReference>
<proteinExistence type="predicted"/>
<dbReference type="AlphaFoldDB" id="A0A9P6HQL1"/>
<sequence length="527" mass="58431">MEVYPGSGLSIPQLLQALEKAVGHSLTEARRTTFNMYETKWRQVEVLESFNGMKALVNELSPINCLPPEVLSAIPTYWSADSQGDLIRATHVCRYWRTTLTASPSLWNDIKSGNEARMRACIHRSQSYPLSVEIKHPGQEGVLSDAVLFRLKSLTLSLPVTNLTKPLGRLISPTPMLEEVSITLADSGDYLPVIKTGDFFMLSKLHLDGVHANFACLPAPHLMILHLENLQNNPRMPDLLQFLNSTPWLERMVLVNSGPEGDREPSEQVVRLMSLRALTLRGTVAKAKLLQHLAIPASADIDLVGRFNQRLDGVMEEFLPPCLDNLPVTSNFTSLSITSTSRSSCDINLSGNQGKLSVTVKNEHHRGMLGHGPLRPPTANLCLQRLTPLVLDTVTHLTIRRDPWGQQAFPEISAFREFLHQLPSLQSIDLVHCDFNSIHALNPVGVNLPFFRFLSIYVAPDAKVQLDLLSHLAKSKALVQCPLERVKFVFGSAARVMFSDSEMNGLKEHVQMVEVEAVDGNNVTGGL</sequence>
<dbReference type="Proteomes" id="UP000736335">
    <property type="component" value="Unassembled WGS sequence"/>
</dbReference>
<protein>
    <recommendedName>
        <fullName evidence="1">F-box domain-containing protein</fullName>
    </recommendedName>
</protein>
<evidence type="ECO:0000259" key="1">
    <source>
        <dbReference type="Pfam" id="PF12937"/>
    </source>
</evidence>
<gene>
    <name evidence="2" type="ORF">BJ322DRAFT_1102600</name>
</gene>
<dbReference type="InterPro" id="IPR036047">
    <property type="entry name" value="F-box-like_dom_sf"/>
</dbReference>
<reference evidence="2" key="2">
    <citation type="submission" date="2020-11" db="EMBL/GenBank/DDBJ databases">
        <authorList>
            <consortium name="DOE Joint Genome Institute"/>
            <person name="Kuo A."/>
            <person name="Miyauchi S."/>
            <person name="Kiss E."/>
            <person name="Drula E."/>
            <person name="Kohler A."/>
            <person name="Sanchez-Garcia M."/>
            <person name="Andreopoulos B."/>
            <person name="Barry K.W."/>
            <person name="Bonito G."/>
            <person name="Buee M."/>
            <person name="Carver A."/>
            <person name="Chen C."/>
            <person name="Cichocki N."/>
            <person name="Clum A."/>
            <person name="Culley D."/>
            <person name="Crous P.W."/>
            <person name="Fauchery L."/>
            <person name="Girlanda M."/>
            <person name="Hayes R."/>
            <person name="Keri Z."/>
            <person name="Labutti K."/>
            <person name="Lipzen A."/>
            <person name="Lombard V."/>
            <person name="Magnuson J."/>
            <person name="Maillard F."/>
            <person name="Morin E."/>
            <person name="Murat C."/>
            <person name="Nolan M."/>
            <person name="Ohm R."/>
            <person name="Pangilinan J."/>
            <person name="Pereira M."/>
            <person name="Perotto S."/>
            <person name="Peter M."/>
            <person name="Riley R."/>
            <person name="Sitrit Y."/>
            <person name="Stielow B."/>
            <person name="Szollosi G."/>
            <person name="Zifcakova L."/>
            <person name="Stursova M."/>
            <person name="Spatafora J.W."/>
            <person name="Tedersoo L."/>
            <person name="Vaario L.-M."/>
            <person name="Yamada A."/>
            <person name="Yan M."/>
            <person name="Wang P."/>
            <person name="Xu J."/>
            <person name="Bruns T."/>
            <person name="Baldrian P."/>
            <person name="Vilgalys R."/>
            <person name="Henrissat B."/>
            <person name="Grigoriev I.V."/>
            <person name="Hibbett D."/>
            <person name="Nagy L.G."/>
            <person name="Martin F.M."/>
        </authorList>
    </citation>
    <scope>NUCLEOTIDE SEQUENCE</scope>
    <source>
        <strain evidence="2">UH-Tt-Lm1</strain>
    </source>
</reference>
<dbReference type="SUPFAM" id="SSF81383">
    <property type="entry name" value="F-box domain"/>
    <property type="match status" value="1"/>
</dbReference>
<name>A0A9P6HQL1_9AGAM</name>
<dbReference type="Pfam" id="PF12937">
    <property type="entry name" value="F-box-like"/>
    <property type="match status" value="1"/>
</dbReference>
<dbReference type="OrthoDB" id="3172239at2759"/>
<feature type="domain" description="F-box" evidence="1">
    <location>
        <begin position="63"/>
        <end position="110"/>
    </location>
</feature>
<reference evidence="2" key="1">
    <citation type="journal article" date="2020" name="Nat. Commun.">
        <title>Large-scale genome sequencing of mycorrhizal fungi provides insights into the early evolution of symbiotic traits.</title>
        <authorList>
            <person name="Miyauchi S."/>
            <person name="Kiss E."/>
            <person name="Kuo A."/>
            <person name="Drula E."/>
            <person name="Kohler A."/>
            <person name="Sanchez-Garcia M."/>
            <person name="Morin E."/>
            <person name="Andreopoulos B."/>
            <person name="Barry K.W."/>
            <person name="Bonito G."/>
            <person name="Buee M."/>
            <person name="Carver A."/>
            <person name="Chen C."/>
            <person name="Cichocki N."/>
            <person name="Clum A."/>
            <person name="Culley D."/>
            <person name="Crous P.W."/>
            <person name="Fauchery L."/>
            <person name="Girlanda M."/>
            <person name="Hayes R.D."/>
            <person name="Keri Z."/>
            <person name="LaButti K."/>
            <person name="Lipzen A."/>
            <person name="Lombard V."/>
            <person name="Magnuson J."/>
            <person name="Maillard F."/>
            <person name="Murat C."/>
            <person name="Nolan M."/>
            <person name="Ohm R.A."/>
            <person name="Pangilinan J."/>
            <person name="Pereira M.F."/>
            <person name="Perotto S."/>
            <person name="Peter M."/>
            <person name="Pfister S."/>
            <person name="Riley R."/>
            <person name="Sitrit Y."/>
            <person name="Stielow J.B."/>
            <person name="Szollosi G."/>
            <person name="Zifcakova L."/>
            <person name="Stursova M."/>
            <person name="Spatafora J.W."/>
            <person name="Tedersoo L."/>
            <person name="Vaario L.M."/>
            <person name="Yamada A."/>
            <person name="Yan M."/>
            <person name="Wang P."/>
            <person name="Xu J."/>
            <person name="Bruns T."/>
            <person name="Baldrian P."/>
            <person name="Vilgalys R."/>
            <person name="Dunand C."/>
            <person name="Henrissat B."/>
            <person name="Grigoriev I.V."/>
            <person name="Hibbett D."/>
            <person name="Nagy L.G."/>
            <person name="Martin F.M."/>
        </authorList>
    </citation>
    <scope>NUCLEOTIDE SEQUENCE</scope>
    <source>
        <strain evidence="2">UH-Tt-Lm1</strain>
    </source>
</reference>
<keyword evidence="3" id="KW-1185">Reference proteome</keyword>